<accession>A0ACC2F1P4</accession>
<evidence type="ECO:0000313" key="1">
    <source>
        <dbReference type="EMBL" id="KAJ7985155.1"/>
    </source>
</evidence>
<proteinExistence type="predicted"/>
<keyword evidence="2" id="KW-1185">Reference proteome</keyword>
<dbReference type="EMBL" id="CM055763">
    <property type="protein sequence ID" value="KAJ7985155.1"/>
    <property type="molecule type" value="Genomic_DNA"/>
</dbReference>
<organism evidence="1 2">
    <name type="scientific">Dallia pectoralis</name>
    <name type="common">Alaska blackfish</name>
    <dbReference type="NCBI Taxonomy" id="75939"/>
    <lineage>
        <taxon>Eukaryota</taxon>
        <taxon>Metazoa</taxon>
        <taxon>Chordata</taxon>
        <taxon>Craniata</taxon>
        <taxon>Vertebrata</taxon>
        <taxon>Euteleostomi</taxon>
        <taxon>Actinopterygii</taxon>
        <taxon>Neopterygii</taxon>
        <taxon>Teleostei</taxon>
        <taxon>Protacanthopterygii</taxon>
        <taxon>Esociformes</taxon>
        <taxon>Umbridae</taxon>
        <taxon>Dallia</taxon>
    </lineage>
</organism>
<protein>
    <submittedName>
        <fullName evidence="1">Uncharacterized protein</fullName>
    </submittedName>
</protein>
<comment type="caution">
    <text evidence="1">The sequence shown here is derived from an EMBL/GenBank/DDBJ whole genome shotgun (WGS) entry which is preliminary data.</text>
</comment>
<reference evidence="1" key="1">
    <citation type="submission" date="2021-05" db="EMBL/GenBank/DDBJ databases">
        <authorList>
            <person name="Pan Q."/>
            <person name="Jouanno E."/>
            <person name="Zahm M."/>
            <person name="Klopp C."/>
            <person name="Cabau C."/>
            <person name="Louis A."/>
            <person name="Berthelot C."/>
            <person name="Parey E."/>
            <person name="Roest Crollius H."/>
            <person name="Montfort J."/>
            <person name="Robinson-Rechavi M."/>
            <person name="Bouchez O."/>
            <person name="Lampietro C."/>
            <person name="Lopez Roques C."/>
            <person name="Donnadieu C."/>
            <person name="Postlethwait J."/>
            <person name="Bobe J."/>
            <person name="Dillon D."/>
            <person name="Chandos A."/>
            <person name="von Hippel F."/>
            <person name="Guiguen Y."/>
        </authorList>
    </citation>
    <scope>NUCLEOTIDE SEQUENCE</scope>
    <source>
        <strain evidence="1">YG-Jan2019</strain>
    </source>
</reference>
<name>A0ACC2F1P4_DALPE</name>
<gene>
    <name evidence="1" type="ORF">DPEC_G00349150</name>
</gene>
<dbReference type="Proteomes" id="UP001157502">
    <property type="component" value="Chromosome 36"/>
</dbReference>
<sequence length="103" mass="11245">MGDAGKARGAGADRELYSRAVPPPTPTMAELSRGTTGGTSNRIQKAPAGTQVDGAPRWVTIHRSRVLESDGRYCIVPCFYNAGPPTVRFQGIYYVHMGDRRRH</sequence>
<evidence type="ECO:0000313" key="2">
    <source>
        <dbReference type="Proteomes" id="UP001157502"/>
    </source>
</evidence>